<feature type="domain" description="Transposase IS200-like" evidence="1">
    <location>
        <begin position="9"/>
        <end position="137"/>
    </location>
</feature>
<reference evidence="2 3" key="1">
    <citation type="submission" date="2019-01" db="EMBL/GenBank/DDBJ databases">
        <authorList>
            <person name="Brito A."/>
        </authorList>
    </citation>
    <scope>NUCLEOTIDE SEQUENCE [LARGE SCALE GENOMIC DNA]</scope>
    <source>
        <strain evidence="2">1</strain>
    </source>
</reference>
<protein>
    <submittedName>
        <fullName evidence="2">Transposase</fullName>
    </submittedName>
</protein>
<proteinExistence type="predicted"/>
<accession>A0A563VQ95</accession>
<dbReference type="SUPFAM" id="SSF143422">
    <property type="entry name" value="Transposase IS200-like"/>
    <property type="match status" value="1"/>
</dbReference>
<dbReference type="EMBL" id="CAACVJ010000120">
    <property type="protein sequence ID" value="VEP13581.1"/>
    <property type="molecule type" value="Genomic_DNA"/>
</dbReference>
<gene>
    <name evidence="2" type="ORF">H1P_2060002</name>
</gene>
<dbReference type="Proteomes" id="UP000320055">
    <property type="component" value="Unassembled WGS sequence"/>
</dbReference>
<dbReference type="SMART" id="SM01321">
    <property type="entry name" value="Y1_Tnp"/>
    <property type="match status" value="1"/>
</dbReference>
<dbReference type="PANTHER" id="PTHR36966:SF1">
    <property type="entry name" value="REP-ASSOCIATED TYROSINE TRANSPOSASE"/>
    <property type="match status" value="1"/>
</dbReference>
<keyword evidence="3" id="KW-1185">Reference proteome</keyword>
<dbReference type="PANTHER" id="PTHR36966">
    <property type="entry name" value="REP-ASSOCIATED TYROSINE TRANSPOSASE"/>
    <property type="match status" value="1"/>
</dbReference>
<evidence type="ECO:0000313" key="3">
    <source>
        <dbReference type="Proteomes" id="UP000320055"/>
    </source>
</evidence>
<dbReference type="OrthoDB" id="9794403at2"/>
<dbReference type="InterPro" id="IPR036515">
    <property type="entry name" value="Transposase_17_sf"/>
</dbReference>
<dbReference type="RefSeq" id="WP_144871811.1">
    <property type="nucleotide sequence ID" value="NZ_LR213955.1"/>
</dbReference>
<dbReference type="GO" id="GO:0043565">
    <property type="term" value="F:sequence-specific DNA binding"/>
    <property type="evidence" value="ECO:0007669"/>
    <property type="project" value="TreeGrafter"/>
</dbReference>
<sequence length="191" mass="22781">MPNYCRVYIPGGTYFLTLVTYRRRPLFKNSSNINLLRSSIAKVKAKKPFKIIAAVVLPEHIHFVWQLPPNDSDYSQRISRLKVLFTRAFKLNQISNIQISESRRKHRESDVWQRRFWEHLIRDETDLQQHLDYVHYNPVKHGLVSCPHLWEYSSFSTWIKKGRYSQDWGCICGGKALKPFDFKRISQKVRE</sequence>
<evidence type="ECO:0000313" key="2">
    <source>
        <dbReference type="EMBL" id="VEP13581.1"/>
    </source>
</evidence>
<dbReference type="InterPro" id="IPR052715">
    <property type="entry name" value="RAYT_transposase"/>
</dbReference>
<dbReference type="InterPro" id="IPR002686">
    <property type="entry name" value="Transposase_17"/>
</dbReference>
<organism evidence="2 3">
    <name type="scientific">Hyella patelloides LEGE 07179</name>
    <dbReference type="NCBI Taxonomy" id="945734"/>
    <lineage>
        <taxon>Bacteria</taxon>
        <taxon>Bacillati</taxon>
        <taxon>Cyanobacteriota</taxon>
        <taxon>Cyanophyceae</taxon>
        <taxon>Pleurocapsales</taxon>
        <taxon>Hyellaceae</taxon>
        <taxon>Hyella</taxon>
    </lineage>
</organism>
<dbReference type="NCBIfam" id="NF047646">
    <property type="entry name" value="REP_Tyr_transpos"/>
    <property type="match status" value="1"/>
</dbReference>
<dbReference type="Gene3D" id="3.30.70.1290">
    <property type="entry name" value="Transposase IS200-like"/>
    <property type="match status" value="1"/>
</dbReference>
<dbReference type="Pfam" id="PF01797">
    <property type="entry name" value="Y1_Tnp"/>
    <property type="match status" value="1"/>
</dbReference>
<name>A0A563VQ95_9CYAN</name>
<dbReference type="AlphaFoldDB" id="A0A563VQ95"/>
<dbReference type="GO" id="GO:0006313">
    <property type="term" value="P:DNA transposition"/>
    <property type="evidence" value="ECO:0007669"/>
    <property type="project" value="InterPro"/>
</dbReference>
<dbReference type="GO" id="GO:0004803">
    <property type="term" value="F:transposase activity"/>
    <property type="evidence" value="ECO:0007669"/>
    <property type="project" value="InterPro"/>
</dbReference>
<evidence type="ECO:0000259" key="1">
    <source>
        <dbReference type="SMART" id="SM01321"/>
    </source>
</evidence>